<evidence type="ECO:0008006" key="5">
    <source>
        <dbReference type="Google" id="ProtNLM"/>
    </source>
</evidence>
<feature type="region of interest" description="Disordered" evidence="1">
    <location>
        <begin position="26"/>
        <end position="45"/>
    </location>
</feature>
<name>A0A9X5FCY6_9MICO</name>
<dbReference type="PROSITE" id="PS51257">
    <property type="entry name" value="PROKAR_LIPOPROTEIN"/>
    <property type="match status" value="1"/>
</dbReference>
<evidence type="ECO:0000256" key="2">
    <source>
        <dbReference type="SAM" id="SignalP"/>
    </source>
</evidence>
<proteinExistence type="predicted"/>
<dbReference type="Proteomes" id="UP000774283">
    <property type="component" value="Unassembled WGS sequence"/>
</dbReference>
<evidence type="ECO:0000256" key="1">
    <source>
        <dbReference type="SAM" id="MobiDB-lite"/>
    </source>
</evidence>
<feature type="signal peptide" evidence="2">
    <location>
        <begin position="1"/>
        <end position="18"/>
    </location>
</feature>
<evidence type="ECO:0000313" key="4">
    <source>
        <dbReference type="Proteomes" id="UP000774283"/>
    </source>
</evidence>
<dbReference type="RefSeq" id="WP_168446443.1">
    <property type="nucleotide sequence ID" value="NZ_JAAXOW010000001.1"/>
</dbReference>
<gene>
    <name evidence="3" type="ORF">HF995_03815</name>
</gene>
<keyword evidence="2" id="KW-0732">Signal</keyword>
<reference evidence="3 4" key="1">
    <citation type="submission" date="2020-04" db="EMBL/GenBank/DDBJ databases">
        <title>MicrobeNet Type strains.</title>
        <authorList>
            <person name="Nicholson A.C."/>
        </authorList>
    </citation>
    <scope>NUCLEOTIDE SEQUENCE [LARGE SCALE GENOMIC DNA]</scope>
    <source>
        <strain evidence="3 4">ATCC BAA-789</strain>
    </source>
</reference>
<dbReference type="EMBL" id="JAAXOW010000001">
    <property type="protein sequence ID" value="NKX92407.1"/>
    <property type="molecule type" value="Genomic_DNA"/>
</dbReference>
<accession>A0A9X5FCY6</accession>
<dbReference type="AlphaFoldDB" id="A0A9X5FCY6"/>
<sequence>MRRGMGTGIAVLALSALAACTAEEPAASPGVTTPPGGVASPAVTTPAPEEPILAWADGTPVDGPTIDIDDAVDVRLGEGVMLVSELRVAEGWRPAVVDLRPDGTYLAVDLEGDASPGGGPDGYGPLRLVGAHGTTTLRSPGWEVSGMVDPGTLARFVDGGVAWVERSVEGPWRLLYAPDGEDEGRVVAEGDGVEIAVRALGRSAAYDDRGGALGWDGTRVPRSSDAPDVWVTPGGNDLLVNSCTDDGCEVSVENPEGSSTPLVRAPGSVFVRAADEQHVVVQVAVGEDDSQVWVLDRTARTAVRLLGADPYEPGLDDGRVLMTGESMDAEGEHELFLVDVVEQRSERLPVDRLPLGLSLAGDLAAWTASGPAGADGVGGAILSWPHGD</sequence>
<comment type="caution">
    <text evidence="3">The sequence shown here is derived from an EMBL/GenBank/DDBJ whole genome shotgun (WGS) entry which is preliminary data.</text>
</comment>
<keyword evidence="4" id="KW-1185">Reference proteome</keyword>
<protein>
    <recommendedName>
        <fullName evidence="5">Lipoprotein</fullName>
    </recommendedName>
</protein>
<evidence type="ECO:0000313" key="3">
    <source>
        <dbReference type="EMBL" id="NKX92407.1"/>
    </source>
</evidence>
<organism evidence="3 4">
    <name type="scientific">Sanguibacter hominis ATCC BAA-789</name>
    <dbReference type="NCBI Taxonomy" id="1312740"/>
    <lineage>
        <taxon>Bacteria</taxon>
        <taxon>Bacillati</taxon>
        <taxon>Actinomycetota</taxon>
        <taxon>Actinomycetes</taxon>
        <taxon>Micrococcales</taxon>
        <taxon>Sanguibacteraceae</taxon>
        <taxon>Sanguibacter</taxon>
    </lineage>
</organism>
<feature type="chain" id="PRO_5040796870" description="Lipoprotein" evidence="2">
    <location>
        <begin position="19"/>
        <end position="388"/>
    </location>
</feature>